<proteinExistence type="inferred from homology"/>
<dbReference type="GO" id="GO:0016787">
    <property type="term" value="F:hydrolase activity"/>
    <property type="evidence" value="ECO:0007669"/>
    <property type="project" value="UniProtKB-KW"/>
</dbReference>
<dbReference type="GO" id="GO:0005634">
    <property type="term" value="C:nucleus"/>
    <property type="evidence" value="ECO:0007669"/>
    <property type="project" value="UniProtKB-SubCell"/>
</dbReference>
<keyword evidence="4" id="KW-0540">Nuclease</keyword>
<dbReference type="OrthoDB" id="10051449at2759"/>
<dbReference type="InterPro" id="IPR045249">
    <property type="entry name" value="HARBI1-like"/>
</dbReference>
<evidence type="ECO:0000256" key="4">
    <source>
        <dbReference type="ARBA" id="ARBA00022722"/>
    </source>
</evidence>
<comment type="cofactor">
    <cofactor evidence="1">
        <name>a divalent metal cation</name>
        <dbReference type="ChEBI" id="CHEBI:60240"/>
    </cofactor>
</comment>
<evidence type="ECO:0000256" key="2">
    <source>
        <dbReference type="ARBA" id="ARBA00004123"/>
    </source>
</evidence>
<gene>
    <name evidence="9" type="ORF">MGAL_10B087234</name>
</gene>
<evidence type="ECO:0000313" key="10">
    <source>
        <dbReference type="Proteomes" id="UP000596742"/>
    </source>
</evidence>
<dbReference type="EMBL" id="UYJE01009813">
    <property type="protein sequence ID" value="VDI77026.1"/>
    <property type="molecule type" value="Genomic_DNA"/>
</dbReference>
<dbReference type="PANTHER" id="PTHR22930:SF269">
    <property type="entry name" value="NUCLEASE HARBI1-LIKE PROTEIN"/>
    <property type="match status" value="1"/>
</dbReference>
<dbReference type="GO" id="GO:0046872">
    <property type="term" value="F:metal ion binding"/>
    <property type="evidence" value="ECO:0007669"/>
    <property type="project" value="UniProtKB-KW"/>
</dbReference>
<sequence>MVGRALGIIPHDLLRVENAVSPRTEHVTTVIITMTRKCNDPVSSEPLEPGLKLAVTLRHLATGSTYADLMYAFRVARNSISLFVPKVCEAIYLAYKDEVMPDEITTEDWMRIASDFERIWNLPHACGALDGKHIRIRKPPNSGSLFFNYKHFFSTVMMALVDADYKFIWLSVGSYGSASDSQIFRDSELRPMLEDGTLDLPPPSLFQMVKQIFLIFLLAMTHFLSDHG</sequence>
<keyword evidence="5" id="KW-0479">Metal-binding</keyword>
<evidence type="ECO:0000256" key="3">
    <source>
        <dbReference type="ARBA" id="ARBA00006958"/>
    </source>
</evidence>
<accession>A0A8B6HCQ1</accession>
<keyword evidence="6" id="KW-0378">Hydrolase</keyword>
<keyword evidence="7" id="KW-0539">Nucleus</keyword>
<evidence type="ECO:0000256" key="1">
    <source>
        <dbReference type="ARBA" id="ARBA00001968"/>
    </source>
</evidence>
<evidence type="ECO:0000256" key="5">
    <source>
        <dbReference type="ARBA" id="ARBA00022723"/>
    </source>
</evidence>
<keyword evidence="10" id="KW-1185">Reference proteome</keyword>
<comment type="subcellular location">
    <subcellularLocation>
        <location evidence="2">Nucleus</location>
    </subcellularLocation>
</comment>
<organism evidence="9 10">
    <name type="scientific">Mytilus galloprovincialis</name>
    <name type="common">Mediterranean mussel</name>
    <dbReference type="NCBI Taxonomy" id="29158"/>
    <lineage>
        <taxon>Eukaryota</taxon>
        <taxon>Metazoa</taxon>
        <taxon>Spiralia</taxon>
        <taxon>Lophotrochozoa</taxon>
        <taxon>Mollusca</taxon>
        <taxon>Bivalvia</taxon>
        <taxon>Autobranchia</taxon>
        <taxon>Pteriomorphia</taxon>
        <taxon>Mytilida</taxon>
        <taxon>Mytiloidea</taxon>
        <taxon>Mytilidae</taxon>
        <taxon>Mytilinae</taxon>
        <taxon>Mytilus</taxon>
    </lineage>
</organism>
<evidence type="ECO:0000256" key="6">
    <source>
        <dbReference type="ARBA" id="ARBA00022801"/>
    </source>
</evidence>
<feature type="domain" description="DDE Tnp4" evidence="8">
    <location>
        <begin position="129"/>
        <end position="194"/>
    </location>
</feature>
<evidence type="ECO:0000313" key="9">
    <source>
        <dbReference type="EMBL" id="VDI77026.1"/>
    </source>
</evidence>
<reference evidence="9" key="1">
    <citation type="submission" date="2018-11" db="EMBL/GenBank/DDBJ databases">
        <authorList>
            <person name="Alioto T."/>
            <person name="Alioto T."/>
        </authorList>
    </citation>
    <scope>NUCLEOTIDE SEQUENCE</scope>
</reference>
<evidence type="ECO:0000259" key="8">
    <source>
        <dbReference type="Pfam" id="PF13359"/>
    </source>
</evidence>
<dbReference type="InterPro" id="IPR027806">
    <property type="entry name" value="HARBI1_dom"/>
</dbReference>
<comment type="caution">
    <text evidence="9">The sequence shown here is derived from an EMBL/GenBank/DDBJ whole genome shotgun (WGS) entry which is preliminary data.</text>
</comment>
<dbReference type="Pfam" id="PF13359">
    <property type="entry name" value="DDE_Tnp_4"/>
    <property type="match status" value="1"/>
</dbReference>
<dbReference type="AlphaFoldDB" id="A0A8B6HCQ1"/>
<dbReference type="Proteomes" id="UP000596742">
    <property type="component" value="Unassembled WGS sequence"/>
</dbReference>
<protein>
    <recommendedName>
        <fullName evidence="8">DDE Tnp4 domain-containing protein</fullName>
    </recommendedName>
</protein>
<evidence type="ECO:0000256" key="7">
    <source>
        <dbReference type="ARBA" id="ARBA00023242"/>
    </source>
</evidence>
<comment type="similarity">
    <text evidence="3">Belongs to the HARBI1 family.</text>
</comment>
<dbReference type="GO" id="GO:0004518">
    <property type="term" value="F:nuclease activity"/>
    <property type="evidence" value="ECO:0007669"/>
    <property type="project" value="UniProtKB-KW"/>
</dbReference>
<name>A0A8B6HCQ1_MYTGA</name>
<dbReference type="PANTHER" id="PTHR22930">
    <property type="match status" value="1"/>
</dbReference>